<evidence type="ECO:0000313" key="2">
    <source>
        <dbReference type="EMBL" id="CCI22999.1"/>
    </source>
</evidence>
<gene>
    <name evidence="2" type="ORF">MICAH_2120004</name>
</gene>
<dbReference type="HOGENOM" id="CLU_2193898_0_0_3"/>
<protein>
    <submittedName>
        <fullName evidence="2">Uncharacterized protein</fullName>
    </submittedName>
</protein>
<organism evidence="2 3">
    <name type="scientific">Microcystis aeruginosa PCC 9809</name>
    <dbReference type="NCBI Taxonomy" id="1160285"/>
    <lineage>
        <taxon>Bacteria</taxon>
        <taxon>Bacillati</taxon>
        <taxon>Cyanobacteriota</taxon>
        <taxon>Cyanophyceae</taxon>
        <taxon>Oscillatoriophycideae</taxon>
        <taxon>Chroococcales</taxon>
        <taxon>Microcystaceae</taxon>
        <taxon>Microcystis</taxon>
    </lineage>
</organism>
<dbReference type="EMBL" id="CAIO01000127">
    <property type="protein sequence ID" value="CCI22999.1"/>
    <property type="molecule type" value="Genomic_DNA"/>
</dbReference>
<evidence type="ECO:0000313" key="3">
    <source>
        <dbReference type="Proteomes" id="UP000004775"/>
    </source>
</evidence>
<comment type="caution">
    <text evidence="2">The sequence shown here is derived from an EMBL/GenBank/DDBJ whole genome shotgun (WGS) entry which is preliminary data.</text>
</comment>
<evidence type="ECO:0000256" key="1">
    <source>
        <dbReference type="SAM" id="Phobius"/>
    </source>
</evidence>
<sequence length="108" mass="12486">MPPYLSIFVATLAKIFLLYYPFSCNCMFELIEIAKNGDFYARIFPIVLPDAKIYNPKDRLKCTQYRETQSNELEETMKQGGLANRQGIIDDLNLDTVIQKSNRKVLTL</sequence>
<dbReference type="Proteomes" id="UP000004775">
    <property type="component" value="Unassembled WGS sequence"/>
</dbReference>
<name>I4HLS5_MICAE</name>
<dbReference type="AlphaFoldDB" id="I4HLS5"/>
<reference evidence="2 3" key="1">
    <citation type="submission" date="2012-04" db="EMBL/GenBank/DDBJ databases">
        <authorList>
            <person name="Genoscope - CEA"/>
        </authorList>
    </citation>
    <scope>NUCLEOTIDE SEQUENCE [LARGE SCALE GENOMIC DNA]</scope>
    <source>
        <strain evidence="2 3">9809</strain>
    </source>
</reference>
<accession>I4HLS5</accession>
<keyword evidence="1" id="KW-0472">Membrane</keyword>
<feature type="transmembrane region" description="Helical" evidence="1">
    <location>
        <begin position="5"/>
        <end position="22"/>
    </location>
</feature>
<proteinExistence type="predicted"/>
<keyword evidence="1" id="KW-1133">Transmembrane helix</keyword>
<keyword evidence="1" id="KW-0812">Transmembrane</keyword>